<gene>
    <name evidence="2" type="ORF">Z518_04625</name>
</gene>
<dbReference type="Gene3D" id="3.90.180.10">
    <property type="entry name" value="Medium-chain alcohol dehydrogenases, catalytic domain"/>
    <property type="match status" value="2"/>
</dbReference>
<dbReference type="InterPro" id="IPR013149">
    <property type="entry name" value="ADH-like_C"/>
</dbReference>
<proteinExistence type="predicted"/>
<dbReference type="Gene3D" id="3.40.50.720">
    <property type="entry name" value="NAD(P)-binding Rossmann-like Domain"/>
    <property type="match status" value="1"/>
</dbReference>
<evidence type="ECO:0000313" key="3">
    <source>
        <dbReference type="Proteomes" id="UP000053617"/>
    </source>
</evidence>
<sequence length="359" mass="39241">MPSWSNTPSGTMTACVLSKLGAPATEAFTIQTDYPRPTLPSPSWVLVRVHMAGMNRSDLRARIDEYLVPREFGIFEDEYQPVSPKVIGEEFVGEVEEAGSATDFKKGERVAGFIYGGGKAFDGSYANYTICPAERCWKLGEDALSLPWETLGAIPMSMWAAYGSLFVGGDTKPGDSVLVHGATSAVGVWCILLAKERGCTVVASTRQPGKVQKLKDLGADHVLLEDDLVKHGLRRNLCPDGVNTVIELVGVSTWTTVGLPALAFRGTLVNMGILNLQWQTDIFHAAAIPNQRRITSYTLAVEDVPLSRDVLIDVVSKVKKGIWRQEQFLDSVFDIQDVAQAHIHMEQNKAVGKVLLRLP</sequence>
<dbReference type="GeneID" id="25292696"/>
<dbReference type="SUPFAM" id="SSF51735">
    <property type="entry name" value="NAD(P)-binding Rossmann-fold domains"/>
    <property type="match status" value="1"/>
</dbReference>
<protein>
    <recommendedName>
        <fullName evidence="1">Enoyl reductase (ER) domain-containing protein</fullName>
    </recommendedName>
</protein>
<accession>A0A0D2ILM3</accession>
<dbReference type="VEuPathDB" id="FungiDB:Z518_04625"/>
<dbReference type="HOGENOM" id="CLU_026673_3_4_1"/>
<dbReference type="SMART" id="SM00829">
    <property type="entry name" value="PKS_ER"/>
    <property type="match status" value="1"/>
</dbReference>
<dbReference type="PANTHER" id="PTHR43677:SF4">
    <property type="entry name" value="QUINONE OXIDOREDUCTASE-LIKE PROTEIN 2"/>
    <property type="match status" value="1"/>
</dbReference>
<dbReference type="InterPro" id="IPR013154">
    <property type="entry name" value="ADH-like_N"/>
</dbReference>
<dbReference type="InterPro" id="IPR020843">
    <property type="entry name" value="ER"/>
</dbReference>
<dbReference type="AlphaFoldDB" id="A0A0D2ILM3"/>
<dbReference type="SUPFAM" id="SSF50129">
    <property type="entry name" value="GroES-like"/>
    <property type="match status" value="1"/>
</dbReference>
<reference evidence="2 3" key="1">
    <citation type="submission" date="2015-01" db="EMBL/GenBank/DDBJ databases">
        <title>The Genome Sequence of Rhinocladiella mackenzie CBS 650.93.</title>
        <authorList>
            <consortium name="The Broad Institute Genomics Platform"/>
            <person name="Cuomo C."/>
            <person name="de Hoog S."/>
            <person name="Gorbushina A."/>
            <person name="Stielow B."/>
            <person name="Teixiera M."/>
            <person name="Abouelleil A."/>
            <person name="Chapman S.B."/>
            <person name="Priest M."/>
            <person name="Young S.K."/>
            <person name="Wortman J."/>
            <person name="Nusbaum C."/>
            <person name="Birren B."/>
        </authorList>
    </citation>
    <scope>NUCLEOTIDE SEQUENCE [LARGE SCALE GENOMIC DNA]</scope>
    <source>
        <strain evidence="2 3">CBS 650.93</strain>
    </source>
</reference>
<dbReference type="PANTHER" id="PTHR43677">
    <property type="entry name" value="SHORT-CHAIN DEHYDROGENASE/REDUCTASE"/>
    <property type="match status" value="1"/>
</dbReference>
<dbReference type="Pfam" id="PF08240">
    <property type="entry name" value="ADH_N"/>
    <property type="match status" value="1"/>
</dbReference>
<dbReference type="Proteomes" id="UP000053617">
    <property type="component" value="Unassembled WGS sequence"/>
</dbReference>
<dbReference type="Pfam" id="PF00107">
    <property type="entry name" value="ADH_zinc_N"/>
    <property type="match status" value="1"/>
</dbReference>
<keyword evidence="3" id="KW-1185">Reference proteome</keyword>
<dbReference type="OrthoDB" id="203908at2759"/>
<dbReference type="EMBL" id="KN847477">
    <property type="protein sequence ID" value="KIX06649.1"/>
    <property type="molecule type" value="Genomic_DNA"/>
</dbReference>
<name>A0A0D2ILM3_9EURO</name>
<evidence type="ECO:0000313" key="2">
    <source>
        <dbReference type="EMBL" id="KIX06649.1"/>
    </source>
</evidence>
<feature type="domain" description="Enoyl reductase (ER)" evidence="1">
    <location>
        <begin position="21"/>
        <end position="356"/>
    </location>
</feature>
<dbReference type="STRING" id="1442369.A0A0D2ILM3"/>
<evidence type="ECO:0000259" key="1">
    <source>
        <dbReference type="SMART" id="SM00829"/>
    </source>
</evidence>
<dbReference type="InterPro" id="IPR011032">
    <property type="entry name" value="GroES-like_sf"/>
</dbReference>
<organism evidence="2 3">
    <name type="scientific">Rhinocladiella mackenziei CBS 650.93</name>
    <dbReference type="NCBI Taxonomy" id="1442369"/>
    <lineage>
        <taxon>Eukaryota</taxon>
        <taxon>Fungi</taxon>
        <taxon>Dikarya</taxon>
        <taxon>Ascomycota</taxon>
        <taxon>Pezizomycotina</taxon>
        <taxon>Eurotiomycetes</taxon>
        <taxon>Chaetothyriomycetidae</taxon>
        <taxon>Chaetothyriales</taxon>
        <taxon>Herpotrichiellaceae</taxon>
        <taxon>Rhinocladiella</taxon>
    </lineage>
</organism>
<dbReference type="GO" id="GO:0016491">
    <property type="term" value="F:oxidoreductase activity"/>
    <property type="evidence" value="ECO:0007669"/>
    <property type="project" value="InterPro"/>
</dbReference>
<dbReference type="InterPro" id="IPR036291">
    <property type="entry name" value="NAD(P)-bd_dom_sf"/>
</dbReference>
<dbReference type="RefSeq" id="XP_013273785.1">
    <property type="nucleotide sequence ID" value="XM_013418331.1"/>
</dbReference>
<dbReference type="InterPro" id="IPR051397">
    <property type="entry name" value="Zn-ADH-like_protein"/>
</dbReference>